<dbReference type="Gene3D" id="3.30.559.10">
    <property type="entry name" value="Chloramphenicol acetyltransferase-like domain"/>
    <property type="match status" value="2"/>
</dbReference>
<organism evidence="4 5">
    <name type="scientific">Buddleja alternifolia</name>
    <dbReference type="NCBI Taxonomy" id="168488"/>
    <lineage>
        <taxon>Eukaryota</taxon>
        <taxon>Viridiplantae</taxon>
        <taxon>Streptophyta</taxon>
        <taxon>Embryophyta</taxon>
        <taxon>Tracheophyta</taxon>
        <taxon>Spermatophyta</taxon>
        <taxon>Magnoliopsida</taxon>
        <taxon>eudicotyledons</taxon>
        <taxon>Gunneridae</taxon>
        <taxon>Pentapetalae</taxon>
        <taxon>asterids</taxon>
        <taxon>lamiids</taxon>
        <taxon>Lamiales</taxon>
        <taxon>Scrophulariaceae</taxon>
        <taxon>Buddlejeae</taxon>
        <taxon>Buddleja</taxon>
    </lineage>
</organism>
<keyword evidence="2" id="KW-0808">Transferase</keyword>
<protein>
    <recommendedName>
        <fullName evidence="6">Agmatine coumaroyltransferase-2-like</fullName>
    </recommendedName>
</protein>
<dbReference type="GO" id="GO:0016747">
    <property type="term" value="F:acyltransferase activity, transferring groups other than amino-acyl groups"/>
    <property type="evidence" value="ECO:0007669"/>
    <property type="project" value="TreeGrafter"/>
</dbReference>
<evidence type="ECO:0008006" key="6">
    <source>
        <dbReference type="Google" id="ProtNLM"/>
    </source>
</evidence>
<evidence type="ECO:0000256" key="3">
    <source>
        <dbReference type="ARBA" id="ARBA00023315"/>
    </source>
</evidence>
<dbReference type="Proteomes" id="UP000826271">
    <property type="component" value="Unassembled WGS sequence"/>
</dbReference>
<dbReference type="AlphaFoldDB" id="A0AAV6XX89"/>
<dbReference type="Pfam" id="PF02458">
    <property type="entry name" value="Transferase"/>
    <property type="match status" value="1"/>
</dbReference>
<evidence type="ECO:0000313" key="4">
    <source>
        <dbReference type="EMBL" id="KAG8387566.1"/>
    </source>
</evidence>
<accession>A0AAV6XX89</accession>
<comment type="caution">
    <text evidence="4">The sequence shown here is derived from an EMBL/GenBank/DDBJ whole genome shotgun (WGS) entry which is preliminary data.</text>
</comment>
<proteinExistence type="inferred from homology"/>
<name>A0AAV6XX89_9LAMI</name>
<keyword evidence="3" id="KW-0012">Acyltransferase</keyword>
<evidence type="ECO:0000313" key="5">
    <source>
        <dbReference type="Proteomes" id="UP000826271"/>
    </source>
</evidence>
<evidence type="ECO:0000256" key="1">
    <source>
        <dbReference type="ARBA" id="ARBA00009861"/>
    </source>
</evidence>
<dbReference type="FunFam" id="3.30.559.10:FF:000008">
    <property type="entry name" value="Tryptamine hydroxycinnamoyl transferase"/>
    <property type="match status" value="1"/>
</dbReference>
<comment type="similarity">
    <text evidence="1">Belongs to the plant acyltransferase family.</text>
</comment>
<sequence>MKVKIGSTRLVKPLYVGTPPPKTSYIPQSVFDKVTYNQHVAIIYAYDPPTPPNTTIEFGLQKVLAEYREWAGTLGKDINGNPIILLNDEGVRFVEASVDRQLDKTVLLRPSASLLSLHPSLEGVSELVQVQLTRFSCGSLVVGFTAHHLVADGHSTSNFLVAWGQACRGHKICPLPFHDRTIFSPRNPPQFEFEHRGVEYLTKNFKKMYPLIDNCVENIIVHKIHYTSEFLSKLKAKASSMNGNTKPFSTFESLVAHLWRAITKARGLNESETTQIRISVDGRARLNPRVPNEYFGNLVLWAFARAKVKDLLHEPLPYATRLLHEAIIQVNDNYFKSFIDFANHKVKEEDLIPNTTADAKESILWPNLEVDSWLRFPFYDLDFGQGGPYIFMPSFSPTEGMIFLLPSFNGDGSIDVFVPLFKENLITFKQICYSLD</sequence>
<dbReference type="InterPro" id="IPR023213">
    <property type="entry name" value="CAT-like_dom_sf"/>
</dbReference>
<reference evidence="4" key="1">
    <citation type="submission" date="2019-10" db="EMBL/GenBank/DDBJ databases">
        <authorList>
            <person name="Zhang R."/>
            <person name="Pan Y."/>
            <person name="Wang J."/>
            <person name="Ma R."/>
            <person name="Yu S."/>
        </authorList>
    </citation>
    <scope>NUCLEOTIDE SEQUENCE</scope>
    <source>
        <strain evidence="4">LA-IB0</strain>
        <tissue evidence="4">Leaf</tissue>
    </source>
</reference>
<dbReference type="PANTHER" id="PTHR31642">
    <property type="entry name" value="TRICHOTHECENE 3-O-ACETYLTRANSFERASE"/>
    <property type="match status" value="1"/>
</dbReference>
<dbReference type="EMBL" id="WHWC01000002">
    <property type="protein sequence ID" value="KAG8387566.1"/>
    <property type="molecule type" value="Genomic_DNA"/>
</dbReference>
<dbReference type="PANTHER" id="PTHR31642:SF13">
    <property type="entry name" value="AGMATINE HYDROXYCINNAMOYLTRANSFERASE 1"/>
    <property type="match status" value="1"/>
</dbReference>
<evidence type="ECO:0000256" key="2">
    <source>
        <dbReference type="ARBA" id="ARBA00022679"/>
    </source>
</evidence>
<keyword evidence="5" id="KW-1185">Reference proteome</keyword>
<gene>
    <name evidence="4" type="ORF">BUALT_Bualt02G0034700</name>
</gene>
<dbReference type="InterPro" id="IPR050317">
    <property type="entry name" value="Plant_Fungal_Acyltransferase"/>
</dbReference>